<keyword evidence="15 18" id="KW-0676">Redox-active center</keyword>
<feature type="disulfide bond" description="Redox-active" evidence="18">
    <location>
        <begin position="454"/>
        <end position="576"/>
    </location>
</feature>
<dbReference type="Pfam" id="PF13899">
    <property type="entry name" value="Thioredoxin_7"/>
    <property type="match status" value="1"/>
</dbReference>
<keyword evidence="11 18" id="KW-0560">Oxidoreductase</keyword>
<dbReference type="Gene3D" id="2.60.40.1250">
    <property type="entry name" value="Thiol:disulfide interchange protein DsbD, N-terminal domain"/>
    <property type="match status" value="2"/>
</dbReference>
<sequence length="851" mass="88576" precursor="true">MSKPFFPRWPRIAAALALCLACVSPALAAIYEDDLLPVDQAFVLTAKATSADRIALEWKIADGYYLYRHRTKAVAGDGSRLGELDLPRGEPHEDEFFGHVETFRQRLAGSVPVQAADGGKVTLKVSYQGCADIGVCYPPQTRTLAVAMPAGAAGAGAAATGDAGFAALGQSLGQPRGTGLAGAAAGRDAQPLPPEQAFGFDAIADGGNALLLRFTPAPGYYLYRDNTTLQLAADGITLDKPRWPQGTSYHDEHFGDVVVYFDQVEVPVPLRRTKTQPQKVTLTATFQGCQDEGICYPPMTRTARIALPAGDATVAAADGKPIPTPARPALGHSPRALDQARTSGPQTPALAPLKGRELDPVGSDAAVTAAPDLKPSPSRGGLGGDGFPADNDATPGANATDQKIAAEAAPTGIANPDAELAEDTRLAAALTGSGRWLTLLWFFLGGLGLAFTPCVLPMIPILSGLIAGAGTRIGTRRALWLSFVYVLANALVFTVAGIVAGLVGANLQVAFQVPWVIALFALLFVALALSSFGLYELQLPAALRSKLGRVSDRQRGGSLAGVAAMGALSALIVGPCVAPPLAAAVLYIGQSQDPAFGGLALFLLAMGMGLPLLAFGAAAGRGMPTSGPWMTGVQRAFGFVFLALAVWMLSRIVPGPLTLALYGVLALAAAAWAWGGARSDSARLRWFARFAGLLLAVVGTAELFGALAGSRNPLQPLAGFGGGQAQAELAFRMIKSSEDLDRELAAAQAAGKPLLFDFYADWCVSCKEMEAYTFTDPAVQAALADFVLLKADVTANDEVDQALMQRFGIIGPPATLFFNGSADERRGLRLVGFEKAAPFAERVQRAAAGAP</sequence>
<keyword evidence="22" id="KW-1185">Reference proteome</keyword>
<name>A0ABV7XKP1_9GAMM</name>
<dbReference type="InterPro" id="IPR022910">
    <property type="entry name" value="Thiol_diS_interchange_DbsD"/>
</dbReference>
<evidence type="ECO:0000256" key="4">
    <source>
        <dbReference type="ARBA" id="ARBA00022475"/>
    </source>
</evidence>
<dbReference type="Pfam" id="PF02683">
    <property type="entry name" value="DsbD_TM"/>
    <property type="match status" value="1"/>
</dbReference>
<dbReference type="HAMAP" id="MF_00399">
    <property type="entry name" value="DbsD"/>
    <property type="match status" value="1"/>
</dbReference>
<dbReference type="PANTHER" id="PTHR32234:SF0">
    <property type="entry name" value="THIOL:DISULFIDE INTERCHANGE PROTEIN DSBD"/>
    <property type="match status" value="1"/>
</dbReference>
<evidence type="ECO:0000256" key="15">
    <source>
        <dbReference type="ARBA" id="ARBA00023284"/>
    </source>
</evidence>
<evidence type="ECO:0000313" key="22">
    <source>
        <dbReference type="Proteomes" id="UP001595705"/>
    </source>
</evidence>
<evidence type="ECO:0000256" key="2">
    <source>
        <dbReference type="ARBA" id="ARBA00007241"/>
    </source>
</evidence>
<keyword evidence="7 18" id="KW-0732">Signal</keyword>
<keyword evidence="10 18" id="KW-1133">Transmembrane helix</keyword>
<evidence type="ECO:0000256" key="12">
    <source>
        <dbReference type="ARBA" id="ARBA00023027"/>
    </source>
</evidence>
<feature type="transmembrane region" description="Helical" evidence="18">
    <location>
        <begin position="632"/>
        <end position="650"/>
    </location>
</feature>
<dbReference type="InterPro" id="IPR013766">
    <property type="entry name" value="Thioredoxin_domain"/>
</dbReference>
<feature type="chain" id="PRO_5044933003" description="Thiol:disulfide interchange protein DsbD" evidence="18">
    <location>
        <begin position="29"/>
        <end position="851"/>
    </location>
</feature>
<keyword evidence="14 18" id="KW-1015">Disulfide bond</keyword>
<dbReference type="EMBL" id="JBHRYA010000007">
    <property type="protein sequence ID" value="MFC3716614.1"/>
    <property type="molecule type" value="Genomic_DNA"/>
</dbReference>
<dbReference type="GO" id="GO:0047134">
    <property type="term" value="F:protein-disulfide reductase [NAD(P)H] activity"/>
    <property type="evidence" value="ECO:0007669"/>
    <property type="project" value="UniProtKB-EC"/>
</dbReference>
<accession>A0ABV7XKP1</accession>
<feature type="region of interest" description="Disordered" evidence="19">
    <location>
        <begin position="316"/>
        <end position="397"/>
    </location>
</feature>
<dbReference type="CDD" id="cd02953">
    <property type="entry name" value="DsbDgamma"/>
    <property type="match status" value="1"/>
</dbReference>
<dbReference type="PROSITE" id="PS51352">
    <property type="entry name" value="THIOREDOXIN_2"/>
    <property type="match status" value="1"/>
</dbReference>
<evidence type="ECO:0000256" key="8">
    <source>
        <dbReference type="ARBA" id="ARBA00022748"/>
    </source>
</evidence>
<evidence type="ECO:0000256" key="16">
    <source>
        <dbReference type="ARBA" id="ARBA00047388"/>
    </source>
</evidence>
<comment type="catalytic activity">
    <reaction evidence="17 18">
        <text>[protein]-dithiol + NADP(+) = [protein]-disulfide + NADPH + H(+)</text>
        <dbReference type="Rhea" id="RHEA:18753"/>
        <dbReference type="Rhea" id="RHEA-COMP:10593"/>
        <dbReference type="Rhea" id="RHEA-COMP:10594"/>
        <dbReference type="ChEBI" id="CHEBI:15378"/>
        <dbReference type="ChEBI" id="CHEBI:29950"/>
        <dbReference type="ChEBI" id="CHEBI:50058"/>
        <dbReference type="ChEBI" id="CHEBI:57783"/>
        <dbReference type="ChEBI" id="CHEBI:58349"/>
        <dbReference type="EC" id="1.8.1.8"/>
    </reaction>
</comment>
<evidence type="ECO:0000256" key="9">
    <source>
        <dbReference type="ARBA" id="ARBA00022982"/>
    </source>
</evidence>
<comment type="catalytic activity">
    <reaction evidence="16 18">
        <text>[protein]-dithiol + NAD(+) = [protein]-disulfide + NADH + H(+)</text>
        <dbReference type="Rhea" id="RHEA:18749"/>
        <dbReference type="Rhea" id="RHEA-COMP:10593"/>
        <dbReference type="Rhea" id="RHEA-COMP:10594"/>
        <dbReference type="ChEBI" id="CHEBI:15378"/>
        <dbReference type="ChEBI" id="CHEBI:29950"/>
        <dbReference type="ChEBI" id="CHEBI:50058"/>
        <dbReference type="ChEBI" id="CHEBI:57540"/>
        <dbReference type="ChEBI" id="CHEBI:57945"/>
        <dbReference type="EC" id="1.8.1.8"/>
    </reaction>
</comment>
<evidence type="ECO:0000256" key="11">
    <source>
        <dbReference type="ARBA" id="ARBA00023002"/>
    </source>
</evidence>
<comment type="similarity">
    <text evidence="2 18">Belongs to the thioredoxin family. DsbD subfamily.</text>
</comment>
<feature type="transmembrane region" description="Helical" evidence="18">
    <location>
        <begin position="478"/>
        <end position="503"/>
    </location>
</feature>
<dbReference type="RefSeq" id="WP_386743902.1">
    <property type="nucleotide sequence ID" value="NZ_JBHRYA010000007.1"/>
</dbReference>
<feature type="disulfide bond" description="Redox-active" evidence="18">
    <location>
        <begin position="763"/>
        <end position="766"/>
    </location>
</feature>
<proteinExistence type="inferred from homology"/>
<feature type="transmembrane region" description="Helical" evidence="18">
    <location>
        <begin position="439"/>
        <end position="466"/>
    </location>
</feature>
<dbReference type="InterPro" id="IPR035671">
    <property type="entry name" value="DsbD_gamma"/>
</dbReference>
<dbReference type="Pfam" id="PF11412">
    <property type="entry name" value="DsbD_N"/>
    <property type="match status" value="2"/>
</dbReference>
<evidence type="ECO:0000256" key="10">
    <source>
        <dbReference type="ARBA" id="ARBA00022989"/>
    </source>
</evidence>
<feature type="transmembrane region" description="Helical" evidence="18">
    <location>
        <begin position="686"/>
        <end position="708"/>
    </location>
</feature>
<keyword evidence="3 18" id="KW-0813">Transport</keyword>
<protein>
    <recommendedName>
        <fullName evidence="18">Thiol:disulfide interchange protein DsbD</fullName>
        <ecNumber evidence="18">1.8.1.8</ecNumber>
    </recommendedName>
    <alternativeName>
        <fullName evidence="18">Protein-disulfide reductase</fullName>
        <shortName evidence="18">Disulfide reductase</shortName>
    </alternativeName>
</protein>
<evidence type="ECO:0000256" key="18">
    <source>
        <dbReference type="HAMAP-Rule" id="MF_00399"/>
    </source>
</evidence>
<dbReference type="Proteomes" id="UP001595705">
    <property type="component" value="Unassembled WGS sequence"/>
</dbReference>
<dbReference type="InterPro" id="IPR003834">
    <property type="entry name" value="Cyt_c_assmbl_TM_dom"/>
</dbReference>
<feature type="transmembrane region" description="Helical" evidence="18">
    <location>
        <begin position="556"/>
        <end position="589"/>
    </location>
</feature>
<evidence type="ECO:0000256" key="13">
    <source>
        <dbReference type="ARBA" id="ARBA00023136"/>
    </source>
</evidence>
<comment type="subcellular location">
    <subcellularLocation>
        <location evidence="1 18">Cell inner membrane</location>
        <topology evidence="1 18">Multi-pass membrane protein</topology>
    </subcellularLocation>
</comment>
<feature type="transmembrane region" description="Helical" evidence="18">
    <location>
        <begin position="595"/>
        <end position="620"/>
    </location>
</feature>
<dbReference type="SUPFAM" id="SSF52833">
    <property type="entry name" value="Thioredoxin-like"/>
    <property type="match status" value="1"/>
</dbReference>
<evidence type="ECO:0000256" key="14">
    <source>
        <dbReference type="ARBA" id="ARBA00023157"/>
    </source>
</evidence>
<keyword evidence="13 18" id="KW-0472">Membrane</keyword>
<evidence type="ECO:0000313" key="21">
    <source>
        <dbReference type="EMBL" id="MFC3716614.1"/>
    </source>
</evidence>
<dbReference type="InterPro" id="IPR028250">
    <property type="entry name" value="DsbDN"/>
</dbReference>
<comment type="caution">
    <text evidence="21">The sequence shown here is derived from an EMBL/GenBank/DDBJ whole genome shotgun (WGS) entry which is preliminary data.</text>
</comment>
<feature type="domain" description="Thioredoxin" evidence="20">
    <location>
        <begin position="706"/>
        <end position="848"/>
    </location>
</feature>
<feature type="disulfide bond" description="Redox-active" evidence="18">
    <location>
        <begin position="130"/>
        <end position="136"/>
    </location>
</feature>
<dbReference type="InterPro" id="IPR036249">
    <property type="entry name" value="Thioredoxin-like_sf"/>
</dbReference>
<evidence type="ECO:0000256" key="1">
    <source>
        <dbReference type="ARBA" id="ARBA00004429"/>
    </source>
</evidence>
<keyword evidence="12 18" id="KW-0520">NAD</keyword>
<evidence type="ECO:0000256" key="7">
    <source>
        <dbReference type="ARBA" id="ARBA00022729"/>
    </source>
</evidence>
<reference evidence="22" key="1">
    <citation type="journal article" date="2019" name="Int. J. Syst. Evol. Microbiol.">
        <title>The Global Catalogue of Microorganisms (GCM) 10K type strain sequencing project: providing services to taxonomists for standard genome sequencing and annotation.</title>
        <authorList>
            <consortium name="The Broad Institute Genomics Platform"/>
            <consortium name="The Broad Institute Genome Sequencing Center for Infectious Disease"/>
            <person name="Wu L."/>
            <person name="Ma J."/>
        </authorList>
    </citation>
    <scope>NUCLEOTIDE SEQUENCE [LARGE SCALE GENOMIC DNA]</scope>
    <source>
        <strain evidence="22">KCTC 42441</strain>
    </source>
</reference>
<evidence type="ECO:0000259" key="20">
    <source>
        <dbReference type="PROSITE" id="PS51352"/>
    </source>
</evidence>
<dbReference type="NCBIfam" id="NF001419">
    <property type="entry name" value="PRK00293.1"/>
    <property type="match status" value="1"/>
</dbReference>
<keyword evidence="5 18" id="KW-0997">Cell inner membrane</keyword>
<gene>
    <name evidence="18 21" type="primary">dsbD</name>
    <name evidence="21" type="ORF">ACFONC_10660</name>
</gene>
<dbReference type="EC" id="1.8.1.8" evidence="18"/>
<keyword evidence="4 18" id="KW-1003">Cell membrane</keyword>
<dbReference type="PANTHER" id="PTHR32234">
    <property type="entry name" value="THIOL:DISULFIDE INTERCHANGE PROTEIN DSBD"/>
    <property type="match status" value="1"/>
</dbReference>
<organism evidence="21 22">
    <name type="scientific">Luteimonas soli</name>
    <dbReference type="NCBI Taxonomy" id="1648966"/>
    <lineage>
        <taxon>Bacteria</taxon>
        <taxon>Pseudomonadati</taxon>
        <taxon>Pseudomonadota</taxon>
        <taxon>Gammaproteobacteria</taxon>
        <taxon>Lysobacterales</taxon>
        <taxon>Lysobacteraceae</taxon>
        <taxon>Luteimonas</taxon>
    </lineage>
</organism>
<evidence type="ECO:0000256" key="5">
    <source>
        <dbReference type="ARBA" id="ARBA00022519"/>
    </source>
</evidence>
<feature type="signal peptide" evidence="18">
    <location>
        <begin position="1"/>
        <end position="28"/>
    </location>
</feature>
<evidence type="ECO:0000256" key="19">
    <source>
        <dbReference type="SAM" id="MobiDB-lite"/>
    </source>
</evidence>
<keyword evidence="9 18" id="KW-0249">Electron transport</keyword>
<dbReference type="InterPro" id="IPR036929">
    <property type="entry name" value="DsbDN_sf"/>
</dbReference>
<comment type="function">
    <text evidence="18">Required to facilitate the formation of correct disulfide bonds in some periplasmic proteins and for the assembly of the periplasmic c-type cytochromes. Acts by transferring electrons from cytoplasmic thioredoxin to the periplasm. This transfer involves a cascade of disulfide bond formation and reduction steps.</text>
</comment>
<dbReference type="SUPFAM" id="SSF74863">
    <property type="entry name" value="Thiol:disulfide interchange protein DsbD, N-terminal domain (DsbD-alpha)"/>
    <property type="match status" value="2"/>
</dbReference>
<keyword evidence="8 18" id="KW-0201">Cytochrome c-type biogenesis</keyword>
<evidence type="ECO:0000256" key="17">
    <source>
        <dbReference type="ARBA" id="ARBA00047804"/>
    </source>
</evidence>
<evidence type="ECO:0000256" key="6">
    <source>
        <dbReference type="ARBA" id="ARBA00022692"/>
    </source>
</evidence>
<evidence type="ECO:0000256" key="3">
    <source>
        <dbReference type="ARBA" id="ARBA00022448"/>
    </source>
</evidence>
<feature type="transmembrane region" description="Helical" evidence="18">
    <location>
        <begin position="515"/>
        <end position="535"/>
    </location>
</feature>
<dbReference type="Gene3D" id="3.40.30.10">
    <property type="entry name" value="Glutaredoxin"/>
    <property type="match status" value="1"/>
</dbReference>
<feature type="transmembrane region" description="Helical" evidence="18">
    <location>
        <begin position="656"/>
        <end position="674"/>
    </location>
</feature>
<keyword evidence="6 18" id="KW-0812">Transmembrane</keyword>